<gene>
    <name evidence="1" type="ORF">GGR16_004741</name>
</gene>
<dbReference type="RefSeq" id="WP_019404251.1">
    <property type="nucleotide sequence ID" value="NZ_JACIEN010000008.1"/>
</dbReference>
<keyword evidence="2" id="KW-1185">Reference proteome</keyword>
<reference evidence="1 2" key="1">
    <citation type="submission" date="2020-08" db="EMBL/GenBank/DDBJ databases">
        <title>Genomic Encyclopedia of Type Strains, Phase IV (KMG-IV): sequencing the most valuable type-strain genomes for metagenomic binning, comparative biology and taxonomic classification.</title>
        <authorList>
            <person name="Goeker M."/>
        </authorList>
    </citation>
    <scope>NUCLEOTIDE SEQUENCE [LARGE SCALE GENOMIC DNA]</scope>
    <source>
        <strain evidence="1 2">DSM 103737</strain>
    </source>
</reference>
<sequence>MRDIYWEWLHAPGQEHLRLIEKPEAILAEGVVAGTLESGTFRMHYLVTCDRAWRFRHAEVQLEQGPVRRELHLGREPDGHWHADGVERLDLRSCTEIDLMGSPFTNTLPIRNLGLAPDEAREIRVAYIRVPDLAVTPEAQVYTRLDRGEPPRRFRYHGVATGFTADLTVDEAGLVVDYPGIWRRRG</sequence>
<dbReference type="InterPro" id="IPR009467">
    <property type="entry name" value="Glycolipid-bd_prot_put"/>
</dbReference>
<evidence type="ECO:0000313" key="2">
    <source>
        <dbReference type="Proteomes" id="UP000577362"/>
    </source>
</evidence>
<organism evidence="1 2">
    <name type="scientific">Chelatococcus caeni</name>
    <dbReference type="NCBI Taxonomy" id="1348468"/>
    <lineage>
        <taxon>Bacteria</taxon>
        <taxon>Pseudomonadati</taxon>
        <taxon>Pseudomonadota</taxon>
        <taxon>Alphaproteobacteria</taxon>
        <taxon>Hyphomicrobiales</taxon>
        <taxon>Chelatococcaceae</taxon>
        <taxon>Chelatococcus</taxon>
    </lineage>
</organism>
<dbReference type="SUPFAM" id="SSF159275">
    <property type="entry name" value="PA1994-like"/>
    <property type="match status" value="1"/>
</dbReference>
<dbReference type="EMBL" id="JACIEN010000008">
    <property type="protein sequence ID" value="MBB4019686.1"/>
    <property type="molecule type" value="Genomic_DNA"/>
</dbReference>
<dbReference type="Proteomes" id="UP000577362">
    <property type="component" value="Unassembled WGS sequence"/>
</dbReference>
<evidence type="ECO:0000313" key="1">
    <source>
        <dbReference type="EMBL" id="MBB4019686.1"/>
    </source>
</evidence>
<protein>
    <submittedName>
        <fullName evidence="1">Uncharacterized protein</fullName>
    </submittedName>
</protein>
<proteinExistence type="predicted"/>
<comment type="caution">
    <text evidence="1">The sequence shown here is derived from an EMBL/GenBank/DDBJ whole genome shotgun (WGS) entry which is preliminary data.</text>
</comment>
<name>A0A840CA06_9HYPH</name>
<dbReference type="Pfam" id="PF06475">
    <property type="entry name" value="Glycolipid_bind"/>
    <property type="match status" value="1"/>
</dbReference>
<accession>A0A840CA06</accession>
<dbReference type="AlphaFoldDB" id="A0A840CA06"/>